<dbReference type="Proteomes" id="UP000019254">
    <property type="component" value="Unassembled WGS sequence"/>
</dbReference>
<sequence>MKEIVVKKRIPLLPAVSMEQTVKFYKELGFTNLYENEKRSGGYAIMDNGYIDFQIYAYKKLEIPTPTNMYLYGVENIDSLYDLFISNYKKINGKIPPRTGLPRVGIPKNLNADRRFSITDPNGNQFIFSQAYSHKKDHSNKTRFEKLYWKSNTLAYSHESPIEARKMLESAIKRADLQEESPAAIFQVYVLLTDVSLLLEDTKSAINYYSKATHWYEKMGHNTTEDLAESIEQYKRFAL</sequence>
<dbReference type="AlphaFoldDB" id="W7CIU1"/>
<dbReference type="OrthoDB" id="6624781at2"/>
<name>W7CIU1_9LIST</name>
<organism evidence="1 2">
    <name type="scientific">Listeria cornellensis FSL F6-0969</name>
    <dbReference type="NCBI Taxonomy" id="1265820"/>
    <lineage>
        <taxon>Bacteria</taxon>
        <taxon>Bacillati</taxon>
        <taxon>Bacillota</taxon>
        <taxon>Bacilli</taxon>
        <taxon>Bacillales</taxon>
        <taxon>Listeriaceae</taxon>
        <taxon>Listeria</taxon>
    </lineage>
</organism>
<accession>W7CIU1</accession>
<dbReference type="Gene3D" id="3.10.180.10">
    <property type="entry name" value="2,3-Dihydroxybiphenyl 1,2-Dioxygenase, domain 1"/>
    <property type="match status" value="1"/>
</dbReference>
<keyword evidence="2" id="KW-1185">Reference proteome</keyword>
<comment type="caution">
    <text evidence="1">The sequence shown here is derived from an EMBL/GenBank/DDBJ whole genome shotgun (WGS) entry which is preliminary data.</text>
</comment>
<evidence type="ECO:0000313" key="2">
    <source>
        <dbReference type="Proteomes" id="UP000019254"/>
    </source>
</evidence>
<dbReference type="EMBL" id="AODE01000002">
    <property type="protein sequence ID" value="EUJ32898.1"/>
    <property type="molecule type" value="Genomic_DNA"/>
</dbReference>
<proteinExistence type="predicted"/>
<dbReference type="SUPFAM" id="SSF54593">
    <property type="entry name" value="Glyoxalase/Bleomycin resistance protein/Dihydroxybiphenyl dioxygenase"/>
    <property type="match status" value="1"/>
</dbReference>
<dbReference type="STRING" id="1265820.PCORN_00385"/>
<dbReference type="InterPro" id="IPR029068">
    <property type="entry name" value="Glyas_Bleomycin-R_OHBP_Dase"/>
</dbReference>
<evidence type="ECO:0000313" key="1">
    <source>
        <dbReference type="EMBL" id="EUJ32898.1"/>
    </source>
</evidence>
<dbReference type="RefSeq" id="WP_051999141.1">
    <property type="nucleotide sequence ID" value="NZ_AODE01000002.1"/>
</dbReference>
<dbReference type="PATRIC" id="fig|1265820.5.peg.74"/>
<gene>
    <name evidence="1" type="ORF">PCORN_00385</name>
</gene>
<reference evidence="1 2" key="1">
    <citation type="journal article" date="2014" name="Int. J. Syst. Evol. Microbiol.">
        <title>Listeria floridensis sp. nov., Listeria aquatica sp. nov., Listeria cornellensis sp. nov., Listeria riparia sp. nov. and Listeria grandensis sp. nov., from agricultural and natural environments.</title>
        <authorList>
            <person name="den Bakker H.C."/>
            <person name="Warchocki S."/>
            <person name="Wright E.M."/>
            <person name="Allred A.F."/>
            <person name="Ahlstrom C."/>
            <person name="Manuel C.S."/>
            <person name="Stasiewicz M.J."/>
            <person name="Burrell A."/>
            <person name="Roof S."/>
            <person name="Strawn L."/>
            <person name="Fortes E.D."/>
            <person name="Nightingale K.K."/>
            <person name="Kephart D."/>
            <person name="Wiedmann M."/>
        </authorList>
    </citation>
    <scope>NUCLEOTIDE SEQUENCE [LARGE SCALE GENOMIC DNA]</scope>
    <source>
        <strain evidence="2">FSL F6-969</strain>
    </source>
</reference>
<protein>
    <submittedName>
        <fullName evidence="1">Uncharacterized protein</fullName>
    </submittedName>
</protein>